<dbReference type="InterPro" id="IPR001537">
    <property type="entry name" value="SpoU_MeTrfase"/>
</dbReference>
<organism evidence="6 7">
    <name type="scientific">SAR324 cluster bacterium</name>
    <dbReference type="NCBI Taxonomy" id="2024889"/>
    <lineage>
        <taxon>Bacteria</taxon>
        <taxon>Deltaproteobacteria</taxon>
        <taxon>SAR324 cluster</taxon>
    </lineage>
</organism>
<dbReference type="CDD" id="cd18093">
    <property type="entry name" value="SpoU-like_TrmJ"/>
    <property type="match status" value="1"/>
</dbReference>
<evidence type="ECO:0000256" key="2">
    <source>
        <dbReference type="ARBA" id="ARBA00022603"/>
    </source>
</evidence>
<evidence type="ECO:0000259" key="5">
    <source>
        <dbReference type="Pfam" id="PF00588"/>
    </source>
</evidence>
<comment type="similarity">
    <text evidence="1">Belongs to the class IV-like SAM-binding methyltransferase superfamily. RNA methyltransferase TrmH family.</text>
</comment>
<dbReference type="InterPro" id="IPR004384">
    <property type="entry name" value="RNA_MeTrfase_TrmJ/LasT"/>
</dbReference>
<evidence type="ECO:0000313" key="7">
    <source>
        <dbReference type="Proteomes" id="UP000524246"/>
    </source>
</evidence>
<sequence>MSQFKNFRILLVEPEDNANIGAVARAMKNMGFEDLALITPSRYEFERAKITACNAIDLLKNVKTFDTIEEAVRDSTDVIGFSARTGKNRPCIFIDEWLESLRTRSASKTCLLFGPEESGLHDKHIEQCRNLVRIPTNPRCSSLNLAQAVLIVLYELSKNASLFPRGSDNSRLVEWEEFFHLDHLVNEVLIKCGFYNKGTPPHLPQVIGNLFRRSLPNKREMKILQGIFGRILKSL</sequence>
<dbReference type="GO" id="GO:0005829">
    <property type="term" value="C:cytosol"/>
    <property type="evidence" value="ECO:0007669"/>
    <property type="project" value="TreeGrafter"/>
</dbReference>
<dbReference type="Proteomes" id="UP000524246">
    <property type="component" value="Unassembled WGS sequence"/>
</dbReference>
<dbReference type="Pfam" id="PF00588">
    <property type="entry name" value="SpoU_methylase"/>
    <property type="match status" value="1"/>
</dbReference>
<dbReference type="InterPro" id="IPR029026">
    <property type="entry name" value="tRNA_m1G_MTases_N"/>
</dbReference>
<dbReference type="Gene3D" id="1.10.8.590">
    <property type="match status" value="1"/>
</dbReference>
<dbReference type="AlphaFoldDB" id="A0A7X9FNU7"/>
<evidence type="ECO:0000256" key="4">
    <source>
        <dbReference type="ARBA" id="ARBA00022691"/>
    </source>
</evidence>
<name>A0A7X9FNU7_9DELT</name>
<feature type="domain" description="tRNA/rRNA methyltransferase SpoU type" evidence="5">
    <location>
        <begin position="7"/>
        <end position="154"/>
    </location>
</feature>
<dbReference type="InterPro" id="IPR029028">
    <property type="entry name" value="Alpha/beta_knot_MTases"/>
</dbReference>
<evidence type="ECO:0000256" key="1">
    <source>
        <dbReference type="ARBA" id="ARBA00007228"/>
    </source>
</evidence>
<dbReference type="PIRSF" id="PIRSF004808">
    <property type="entry name" value="LasT"/>
    <property type="match status" value="1"/>
</dbReference>
<gene>
    <name evidence="6" type="ORF">GYA55_00275</name>
</gene>
<dbReference type="GO" id="GO:0003723">
    <property type="term" value="F:RNA binding"/>
    <property type="evidence" value="ECO:0007669"/>
    <property type="project" value="InterPro"/>
</dbReference>
<dbReference type="EMBL" id="JAAZON010000011">
    <property type="protein sequence ID" value="NMC61580.1"/>
    <property type="molecule type" value="Genomic_DNA"/>
</dbReference>
<keyword evidence="2 6" id="KW-0489">Methyltransferase</keyword>
<accession>A0A7X9FNU7</accession>
<reference evidence="6 7" key="1">
    <citation type="journal article" date="2020" name="Biotechnol. Biofuels">
        <title>New insights from the biogas microbiome by comprehensive genome-resolved metagenomics of nearly 1600 species originating from multiple anaerobic digesters.</title>
        <authorList>
            <person name="Campanaro S."/>
            <person name="Treu L."/>
            <person name="Rodriguez-R L.M."/>
            <person name="Kovalovszki A."/>
            <person name="Ziels R.M."/>
            <person name="Maus I."/>
            <person name="Zhu X."/>
            <person name="Kougias P.G."/>
            <person name="Basile A."/>
            <person name="Luo G."/>
            <person name="Schluter A."/>
            <person name="Konstantinidis K.T."/>
            <person name="Angelidaki I."/>
        </authorList>
    </citation>
    <scope>NUCLEOTIDE SEQUENCE [LARGE SCALE GENOMIC DNA]</scope>
    <source>
        <strain evidence="6">AS27yjCOA_65</strain>
    </source>
</reference>
<dbReference type="GO" id="GO:0002128">
    <property type="term" value="P:tRNA nucleoside ribose methylation"/>
    <property type="evidence" value="ECO:0007669"/>
    <property type="project" value="TreeGrafter"/>
</dbReference>
<dbReference type="Gene3D" id="3.40.1280.10">
    <property type="match status" value="1"/>
</dbReference>
<evidence type="ECO:0000313" key="6">
    <source>
        <dbReference type="EMBL" id="NMC61580.1"/>
    </source>
</evidence>
<protein>
    <submittedName>
        <fullName evidence="6">RNA methyltransferase</fullName>
    </submittedName>
</protein>
<proteinExistence type="inferred from homology"/>
<dbReference type="SUPFAM" id="SSF75217">
    <property type="entry name" value="alpha/beta knot"/>
    <property type="match status" value="1"/>
</dbReference>
<comment type="caution">
    <text evidence="6">The sequence shown here is derived from an EMBL/GenBank/DDBJ whole genome shotgun (WGS) entry which is preliminary data.</text>
</comment>
<keyword evidence="3 6" id="KW-0808">Transferase</keyword>
<dbReference type="PANTHER" id="PTHR42786:SF2">
    <property type="entry name" value="TRNA (CYTIDINE_URIDINE-2'-O-)-METHYLTRANSFERASE TRMJ"/>
    <property type="match status" value="1"/>
</dbReference>
<dbReference type="GO" id="GO:0008173">
    <property type="term" value="F:RNA methyltransferase activity"/>
    <property type="evidence" value="ECO:0007669"/>
    <property type="project" value="InterPro"/>
</dbReference>
<evidence type="ECO:0000256" key="3">
    <source>
        <dbReference type="ARBA" id="ARBA00022679"/>
    </source>
</evidence>
<dbReference type="PANTHER" id="PTHR42786">
    <property type="entry name" value="TRNA/RRNA METHYLTRANSFERASE"/>
    <property type="match status" value="1"/>
</dbReference>
<keyword evidence="4" id="KW-0949">S-adenosyl-L-methionine</keyword>